<organism evidence="2 3">
    <name type="scientific">Polaribacter butkevichii</name>
    <dbReference type="NCBI Taxonomy" id="218490"/>
    <lineage>
        <taxon>Bacteria</taxon>
        <taxon>Pseudomonadati</taxon>
        <taxon>Bacteroidota</taxon>
        <taxon>Flavobacteriia</taxon>
        <taxon>Flavobacteriales</taxon>
        <taxon>Flavobacteriaceae</taxon>
    </lineage>
</organism>
<dbReference type="AlphaFoldDB" id="A0A2P6C9Q2"/>
<dbReference type="RefSeq" id="WP_105050551.1">
    <property type="nucleotide sequence ID" value="NZ_CP150661.1"/>
</dbReference>
<sequence length="233" mass="25563">MKKIQLLIILAITLICYNCIGEDVIIDEVEPELRILSTTQSISISQTANLEATYFNNVGQPESTNIIWSSNNEAVLSVNSVGLITALSEGTAVIKAQVIKEGQLPTEDTISITVTEKPEVPNTNTNTPEVNTIRTTSSYNLQGSFTVSEIENTDNILIDIQSDYEATTALPGLYVYLTNNPNSINGALEIGKVTVFKGEHSYTINNQGINNYKYLLYWCKPFGVKVGDGKFNN</sequence>
<dbReference type="Proteomes" id="UP000247345">
    <property type="component" value="Unassembled WGS sequence"/>
</dbReference>
<keyword evidence="3" id="KW-1185">Reference proteome</keyword>
<reference evidence="2 3" key="1">
    <citation type="submission" date="2016-12" db="EMBL/GenBank/DDBJ databases">
        <title>Trade-off between light-utilization and light-protection in marine flavobacteria.</title>
        <authorList>
            <person name="Kumagai Y."/>
            <person name="Yoshizawa S."/>
            <person name="Kogure K."/>
            <person name="Iwasaki W."/>
        </authorList>
    </citation>
    <scope>NUCLEOTIDE SEQUENCE [LARGE SCALE GENOMIC DNA]</scope>
    <source>
        <strain evidence="2 3">KCTC 12100</strain>
    </source>
</reference>
<dbReference type="EMBL" id="MSCK01000002">
    <property type="protein sequence ID" value="PQJ69642.1"/>
    <property type="molecule type" value="Genomic_DNA"/>
</dbReference>
<dbReference type="PROSITE" id="PS51549">
    <property type="entry name" value="DM13"/>
    <property type="match status" value="1"/>
</dbReference>
<proteinExistence type="predicted"/>
<evidence type="ECO:0000313" key="3">
    <source>
        <dbReference type="Proteomes" id="UP000247345"/>
    </source>
</evidence>
<evidence type="ECO:0000259" key="1">
    <source>
        <dbReference type="PROSITE" id="PS51549"/>
    </source>
</evidence>
<name>A0A2P6C9Q2_9FLAO</name>
<evidence type="ECO:0000313" key="2">
    <source>
        <dbReference type="EMBL" id="PQJ69642.1"/>
    </source>
</evidence>
<dbReference type="Gene3D" id="2.60.40.1080">
    <property type="match status" value="1"/>
</dbReference>
<accession>A0A2P6C9Q2</accession>
<feature type="domain" description="DM13" evidence="1">
    <location>
        <begin position="131"/>
        <end position="232"/>
    </location>
</feature>
<gene>
    <name evidence="2" type="ORF">BTO14_16755</name>
</gene>
<comment type="caution">
    <text evidence="2">The sequence shown here is derived from an EMBL/GenBank/DDBJ whole genome shotgun (WGS) entry which is preliminary data.</text>
</comment>
<dbReference type="InterPro" id="IPR019545">
    <property type="entry name" value="DM13_domain"/>
</dbReference>
<dbReference type="SUPFAM" id="SSF49373">
    <property type="entry name" value="Invasin/intimin cell-adhesion fragments"/>
    <property type="match status" value="1"/>
</dbReference>
<protein>
    <recommendedName>
        <fullName evidence="1">DM13 domain-containing protein</fullName>
    </recommendedName>
</protein>
<dbReference type="InterPro" id="IPR008964">
    <property type="entry name" value="Invasin/intimin_cell_adhesion"/>
</dbReference>
<dbReference type="OrthoDB" id="155521at2"/>